<proteinExistence type="predicted"/>
<accession>A0ABY7L3U4</accession>
<evidence type="ECO:0000313" key="1">
    <source>
        <dbReference type="EMBL" id="WAZ58152.1"/>
    </source>
</evidence>
<sequence>MMRATLEDWLDNLKRKAPEDLGLWLVGRQEENISLTQMMDEYLLFTGH</sequence>
<evidence type="ECO:0000313" key="2">
    <source>
        <dbReference type="Proteomes" id="UP001164536"/>
    </source>
</evidence>
<keyword evidence="2" id="KW-1185">Reference proteome</keyword>
<protein>
    <submittedName>
        <fullName evidence="1">Uncharacterized protein</fullName>
    </submittedName>
</protein>
<name>A0ABY7L3U4_CITFR</name>
<reference evidence="1" key="1">
    <citation type="submission" date="2022-12" db="EMBL/GenBank/DDBJ databases">
        <title>2953647.</title>
        <authorList>
            <person name="Hergert J."/>
            <person name="Casey R."/>
            <person name="Wagner J."/>
            <person name="Young E.L."/>
            <person name="Oakeson K.F."/>
        </authorList>
    </citation>
    <scope>NUCLEOTIDE SEQUENCE</scope>
    <source>
        <strain evidence="1">2953647</strain>
    </source>
</reference>
<dbReference type="Proteomes" id="UP001164536">
    <property type="component" value="Chromosome"/>
</dbReference>
<organism evidence="1 2">
    <name type="scientific">Citrobacter freundii</name>
    <dbReference type="NCBI Taxonomy" id="546"/>
    <lineage>
        <taxon>Bacteria</taxon>
        <taxon>Pseudomonadati</taxon>
        <taxon>Pseudomonadota</taxon>
        <taxon>Gammaproteobacteria</taxon>
        <taxon>Enterobacterales</taxon>
        <taxon>Enterobacteriaceae</taxon>
        <taxon>Citrobacter</taxon>
        <taxon>Citrobacter freundii complex</taxon>
    </lineage>
</organism>
<dbReference type="RefSeq" id="WP_003841003.1">
    <property type="nucleotide sequence ID" value="NZ_CAJNLX020000001.1"/>
</dbReference>
<gene>
    <name evidence="1" type="ORF">O4000_04345</name>
</gene>
<dbReference type="EMBL" id="CP114564">
    <property type="protein sequence ID" value="WAZ58152.1"/>
    <property type="molecule type" value="Genomic_DNA"/>
</dbReference>